<keyword evidence="5 8" id="KW-0812">Transmembrane</keyword>
<dbReference type="Proteomes" id="UP000050514">
    <property type="component" value="Unassembled WGS sequence"/>
</dbReference>
<dbReference type="AlphaFoldDB" id="A0A0P6Y5G0"/>
<dbReference type="InterPro" id="IPR011606">
    <property type="entry name" value="Brnchd-chn_aa_trnsp_permease"/>
</dbReference>
<proteinExistence type="inferred from homology"/>
<feature type="transmembrane region" description="Helical" evidence="8">
    <location>
        <begin position="130"/>
        <end position="154"/>
    </location>
</feature>
<keyword evidence="6 8" id="KW-1133">Transmembrane helix</keyword>
<feature type="transmembrane region" description="Helical" evidence="8">
    <location>
        <begin position="161"/>
        <end position="180"/>
    </location>
</feature>
<gene>
    <name evidence="9" type="ORF">AC812_05060</name>
</gene>
<feature type="transmembrane region" description="Helical" evidence="8">
    <location>
        <begin position="12"/>
        <end position="32"/>
    </location>
</feature>
<comment type="subcellular location">
    <subcellularLocation>
        <location evidence="1">Cell membrane</location>
        <topology evidence="1">Multi-pass membrane protein</topology>
    </subcellularLocation>
</comment>
<evidence type="ECO:0000256" key="8">
    <source>
        <dbReference type="SAM" id="Phobius"/>
    </source>
</evidence>
<dbReference type="EMBL" id="LGHJ01000011">
    <property type="protein sequence ID" value="KPL76830.1"/>
    <property type="molecule type" value="Genomic_DNA"/>
</dbReference>
<evidence type="ECO:0000313" key="9">
    <source>
        <dbReference type="EMBL" id="KPL76830.1"/>
    </source>
</evidence>
<protein>
    <submittedName>
        <fullName evidence="9">Branched-chain amino acid ABC transporter permease</fullName>
    </submittedName>
</protein>
<evidence type="ECO:0000256" key="3">
    <source>
        <dbReference type="ARBA" id="ARBA00022448"/>
    </source>
</evidence>
<evidence type="ECO:0000256" key="5">
    <source>
        <dbReference type="ARBA" id="ARBA00022692"/>
    </source>
</evidence>
<accession>A0A0P6Y5G0</accession>
<keyword evidence="7 8" id="KW-0472">Membrane</keyword>
<name>A0A0P6Y5G0_9CHLR</name>
<comment type="caution">
    <text evidence="9">The sequence shown here is derived from an EMBL/GenBank/DDBJ whole genome shotgun (WGS) entry which is preliminary data.</text>
</comment>
<dbReference type="GO" id="GO:1903785">
    <property type="term" value="P:L-valine transmembrane transport"/>
    <property type="evidence" value="ECO:0007669"/>
    <property type="project" value="TreeGrafter"/>
</dbReference>
<evidence type="ECO:0000256" key="6">
    <source>
        <dbReference type="ARBA" id="ARBA00022989"/>
    </source>
</evidence>
<evidence type="ECO:0000256" key="2">
    <source>
        <dbReference type="ARBA" id="ARBA00010735"/>
    </source>
</evidence>
<dbReference type="Pfam" id="PF03591">
    <property type="entry name" value="AzlC"/>
    <property type="match status" value="1"/>
</dbReference>
<comment type="similarity">
    <text evidence="2">Belongs to the AzlC family.</text>
</comment>
<dbReference type="PANTHER" id="PTHR34979">
    <property type="entry name" value="INNER MEMBRANE PROTEIN YGAZ"/>
    <property type="match status" value="1"/>
</dbReference>
<evidence type="ECO:0000256" key="7">
    <source>
        <dbReference type="ARBA" id="ARBA00023136"/>
    </source>
</evidence>
<keyword evidence="10" id="KW-1185">Reference proteome</keyword>
<dbReference type="STRING" id="360411.AC812_05060"/>
<keyword evidence="4" id="KW-1003">Cell membrane</keyword>
<sequence>MKRTQLLKGIQYTLPLLIGIAPFGMIYGVLAIKAGFPAGAAQAMSAIVFAGSSQFMIVNLVAGGSPWPVVVLTAVVVNLRHALYSASLAPYLKHLPASWKAVLAYVLVDEAYAVGIHHYEKNGLAGHPHWFLLGSGLAVWICWQASTALGIFLGAQIPAGWSLDFTLALTFIAIVVPALRERPLLVSAVTAGVTAVAAHALPYKLGLILAALAGIAAGLWSDRQ</sequence>
<evidence type="ECO:0000313" key="10">
    <source>
        <dbReference type="Proteomes" id="UP000050514"/>
    </source>
</evidence>
<keyword evidence="3" id="KW-0813">Transport</keyword>
<reference evidence="9 10" key="1">
    <citation type="submission" date="2015-07" db="EMBL/GenBank/DDBJ databases">
        <title>Draft genome of Bellilinea caldifistulae DSM 17877.</title>
        <authorList>
            <person name="Hemp J."/>
            <person name="Ward L.M."/>
            <person name="Pace L.A."/>
            <person name="Fischer W.W."/>
        </authorList>
    </citation>
    <scope>NUCLEOTIDE SEQUENCE [LARGE SCALE GENOMIC DNA]</scope>
    <source>
        <strain evidence="9 10">GOMI-1</strain>
    </source>
</reference>
<dbReference type="GO" id="GO:0005886">
    <property type="term" value="C:plasma membrane"/>
    <property type="evidence" value="ECO:0007669"/>
    <property type="project" value="UniProtKB-SubCell"/>
</dbReference>
<feature type="transmembrane region" description="Helical" evidence="8">
    <location>
        <begin position="200"/>
        <end position="220"/>
    </location>
</feature>
<dbReference type="PANTHER" id="PTHR34979:SF1">
    <property type="entry name" value="INNER MEMBRANE PROTEIN YGAZ"/>
    <property type="match status" value="1"/>
</dbReference>
<evidence type="ECO:0000256" key="1">
    <source>
        <dbReference type="ARBA" id="ARBA00004651"/>
    </source>
</evidence>
<evidence type="ECO:0000256" key="4">
    <source>
        <dbReference type="ARBA" id="ARBA00022475"/>
    </source>
</evidence>
<organism evidence="9 10">
    <name type="scientific">Bellilinea caldifistulae</name>
    <dbReference type="NCBI Taxonomy" id="360411"/>
    <lineage>
        <taxon>Bacteria</taxon>
        <taxon>Bacillati</taxon>
        <taxon>Chloroflexota</taxon>
        <taxon>Anaerolineae</taxon>
        <taxon>Anaerolineales</taxon>
        <taxon>Anaerolineaceae</taxon>
        <taxon>Bellilinea</taxon>
    </lineage>
</organism>